<dbReference type="FunFam" id="2.70.98.30:FF:000003">
    <property type="entry name" value="Alpha-mannosidase"/>
    <property type="match status" value="1"/>
</dbReference>
<dbReference type="InterPro" id="IPR011013">
    <property type="entry name" value="Gal_mutarotase_sf_dom"/>
</dbReference>
<evidence type="ECO:0000256" key="5">
    <source>
        <dbReference type="ARBA" id="ARBA00022801"/>
    </source>
</evidence>
<dbReference type="InterPro" id="IPR027291">
    <property type="entry name" value="Glyco_hydro_38_N_sf"/>
</dbReference>
<keyword evidence="8" id="KW-0325">Glycoprotein</keyword>
<dbReference type="FunFam" id="1.20.1270.50:FF:000003">
    <property type="entry name" value="Alpha-mannosidase"/>
    <property type="match status" value="1"/>
</dbReference>
<dbReference type="Gene3D" id="1.20.1270.50">
    <property type="entry name" value="Glycoside hydrolase family 38, central domain"/>
    <property type="match status" value="2"/>
</dbReference>
<evidence type="ECO:0000256" key="3">
    <source>
        <dbReference type="ARBA" id="ARBA00012752"/>
    </source>
</evidence>
<reference evidence="14" key="1">
    <citation type="submission" date="2025-08" db="UniProtKB">
        <authorList>
            <consortium name="RefSeq"/>
        </authorList>
    </citation>
    <scope>IDENTIFICATION</scope>
    <source>
        <tissue evidence="14">Gonads</tissue>
    </source>
</reference>
<dbReference type="InterPro" id="IPR000602">
    <property type="entry name" value="Glyco_hydro_38_N"/>
</dbReference>
<evidence type="ECO:0000256" key="11">
    <source>
        <dbReference type="SAM" id="MobiDB-lite"/>
    </source>
</evidence>
<dbReference type="InterPro" id="IPR050843">
    <property type="entry name" value="Glycosyl_Hydrlase_38"/>
</dbReference>
<dbReference type="GO" id="GO:0006013">
    <property type="term" value="P:mannose metabolic process"/>
    <property type="evidence" value="ECO:0007669"/>
    <property type="project" value="InterPro"/>
</dbReference>
<dbReference type="GeneID" id="115880791"/>
<dbReference type="AlphaFoldDB" id="A0A6J2XSD0"/>
<dbReference type="FunCoup" id="A0A6J2XSD0">
    <property type="interactions" value="117"/>
</dbReference>
<keyword evidence="13" id="KW-1185">Reference proteome</keyword>
<evidence type="ECO:0000313" key="14">
    <source>
        <dbReference type="RefSeq" id="XP_030753936.1"/>
    </source>
</evidence>
<evidence type="ECO:0000256" key="6">
    <source>
        <dbReference type="ARBA" id="ARBA00022833"/>
    </source>
</evidence>
<comment type="catalytic activity">
    <reaction evidence="1">
        <text>Hydrolysis of terminal, non-reducing alpha-D-mannose residues in alpha-D-mannosides.</text>
        <dbReference type="EC" id="3.2.1.24"/>
    </reaction>
</comment>
<dbReference type="KEGG" id="soy:115880791"/>
<dbReference type="FunFam" id="3.20.110.10:FF:000001">
    <property type="entry name" value="Alpha-mannosidase"/>
    <property type="match status" value="1"/>
</dbReference>
<dbReference type="SUPFAM" id="SSF88688">
    <property type="entry name" value="Families 57/38 glycoside transferase middle domain"/>
    <property type="match status" value="1"/>
</dbReference>
<comment type="cofactor">
    <cofactor evidence="10">
        <name>Zn(2+)</name>
        <dbReference type="ChEBI" id="CHEBI:29105"/>
    </cofactor>
    <text evidence="10">Binds 1 zinc ion per subunit.</text>
</comment>
<sequence length="1041" mass="118791">MERHTSRVPQPETNSSAMKGTESQSPTVGGRIPSEEEQLLSEEDVALAVILHLHLGISCNPVKDGFINVHIIPHTHDDVGWLKTVDQYYYGSNTATQKAGVQYILDTVVDSLRKSEDRRFIYVETAFFWKWWTQQSESVQEEVKNFVNTGRLEFIGGGWSMNDEAATHYHSIIDQMTWGLRKLNDTFGECGRPKIGWQIDPFGHSKEMANIFAQLGFDAYLIGRIDFQDKNYRWQTQTPEFLWRGSSSLGESNDIFSGILYNTYSPPPGFCFDILCSDEPFIDNKKSFEYNVDKRVDDFLAYATNVSKIYTTNNILITMGEDFHYQDAEVWFKNLDKLIRYTNERQSTGSKFNLLYSTPSCYVKAVYDETKNNSNWLLKKDDFFPYASQNHTYWTGYFTSRPAIKRYERIGNNFLQVCKQLYALADLGSDDNEELSDLREIMGILQHHDAVAGTEKQHVADDYARQLQRAIDECENLANTALNKLINSNSNTTEATFKTCLLANISQCSVTETLENFVVTLYNPLSRSVDKLITLPVTGSNYNIQDKDGNILESDIFPIPDYIKNIPGRESNATHDLYFIGKSIPPLGWKSFIISLNDTKKSSIKLKNSTTSFDIDEDTGLVNKITLNNISIPFGQNFYFYNGFVGDNQHPENRSSGAYVFRPDGEIKKIAERAEVTSYEGSLVFEIRQKFSDYVSQTARVNKVENYIEFDWVIGPIPDTGPNGIEIVTKYSTNLTSNATFYTDSNGKEMLKRIRDFRPTWKLENTEPESGNYYPITSKISIRDEEAGIEVAVLNDRAQGGSSLKDGEIELMIHRSCIHDDDFGVSEALNEKAFDTGLVIRGSHYITAGYLNPEGGKSISSVERDIAQRRLLDTWTFITPLRQSFEDYKTNYVMEYSGINNSLPNNVQILTLEPWKNSSVLLRLEHVFENDEDQALSQPVSISLKNLFVQFEIVSLQETTLGANQWLKDNERLRFNTTGTLEDLLYNDENTDIEYANLINEKWNNKEENVGNVALNDNINAFEVVLNPSDIRTFVLEIKRI</sequence>
<keyword evidence="7" id="KW-1015">Disulfide bond</keyword>
<dbReference type="Pfam" id="PF09261">
    <property type="entry name" value="Alpha-mann_mid"/>
    <property type="match status" value="1"/>
</dbReference>
<dbReference type="Pfam" id="PF01074">
    <property type="entry name" value="Glyco_hydro_38N"/>
    <property type="match status" value="1"/>
</dbReference>
<comment type="similarity">
    <text evidence="2 10">Belongs to the glycosyl hydrolase 38 family.</text>
</comment>
<accession>A0A6J2XSD0</accession>
<dbReference type="OrthoDB" id="2016903at2759"/>
<dbReference type="FunFam" id="2.60.40.1180:FF:000018">
    <property type="entry name" value="Alpha-mannosidase"/>
    <property type="match status" value="1"/>
</dbReference>
<keyword evidence="9 10" id="KW-0326">Glycosidase</keyword>
<dbReference type="Pfam" id="PF07748">
    <property type="entry name" value="Glyco_hydro_38C"/>
    <property type="match status" value="1"/>
</dbReference>
<evidence type="ECO:0000256" key="8">
    <source>
        <dbReference type="ARBA" id="ARBA00023180"/>
    </source>
</evidence>
<dbReference type="FunFam" id="1.20.1270.50:FF:000002">
    <property type="entry name" value="Alpha-mannosidase"/>
    <property type="match status" value="1"/>
</dbReference>
<dbReference type="InterPro" id="IPR041147">
    <property type="entry name" value="GH38_C"/>
</dbReference>
<organism evidence="13 14">
    <name type="scientific">Sitophilus oryzae</name>
    <name type="common">Rice weevil</name>
    <name type="synonym">Curculio oryzae</name>
    <dbReference type="NCBI Taxonomy" id="7048"/>
    <lineage>
        <taxon>Eukaryota</taxon>
        <taxon>Metazoa</taxon>
        <taxon>Ecdysozoa</taxon>
        <taxon>Arthropoda</taxon>
        <taxon>Hexapoda</taxon>
        <taxon>Insecta</taxon>
        <taxon>Pterygota</taxon>
        <taxon>Neoptera</taxon>
        <taxon>Endopterygota</taxon>
        <taxon>Coleoptera</taxon>
        <taxon>Polyphaga</taxon>
        <taxon>Cucujiformia</taxon>
        <taxon>Curculionidae</taxon>
        <taxon>Dryophthorinae</taxon>
        <taxon>Sitophilus</taxon>
    </lineage>
</organism>
<dbReference type="InterPro" id="IPR028995">
    <property type="entry name" value="Glyco_hydro_57/38_cen_sf"/>
</dbReference>
<feature type="domain" description="Glycoside hydrolase family 38 central" evidence="12">
    <location>
        <begin position="392"/>
        <end position="467"/>
    </location>
</feature>
<dbReference type="GO" id="GO:0030246">
    <property type="term" value="F:carbohydrate binding"/>
    <property type="evidence" value="ECO:0007669"/>
    <property type="project" value="InterPro"/>
</dbReference>
<feature type="compositionally biased region" description="Polar residues" evidence="11">
    <location>
        <begin position="7"/>
        <end position="27"/>
    </location>
</feature>
<evidence type="ECO:0000256" key="9">
    <source>
        <dbReference type="ARBA" id="ARBA00023295"/>
    </source>
</evidence>
<dbReference type="Gene3D" id="2.70.98.30">
    <property type="entry name" value="Golgi alpha-mannosidase II, domain 4"/>
    <property type="match status" value="1"/>
</dbReference>
<dbReference type="InParanoid" id="A0A6J2XSD0"/>
<keyword evidence="4 10" id="KW-0479">Metal-binding</keyword>
<evidence type="ECO:0000256" key="4">
    <source>
        <dbReference type="ARBA" id="ARBA00022723"/>
    </source>
</evidence>
<evidence type="ECO:0000256" key="1">
    <source>
        <dbReference type="ARBA" id="ARBA00000365"/>
    </source>
</evidence>
<feature type="region of interest" description="Disordered" evidence="11">
    <location>
        <begin position="1"/>
        <end position="32"/>
    </location>
</feature>
<dbReference type="EC" id="3.2.1.-" evidence="10"/>
<dbReference type="SUPFAM" id="SSF74650">
    <property type="entry name" value="Galactose mutarotase-like"/>
    <property type="match status" value="1"/>
</dbReference>
<dbReference type="GO" id="GO:0005764">
    <property type="term" value="C:lysosome"/>
    <property type="evidence" value="ECO:0007669"/>
    <property type="project" value="TreeGrafter"/>
</dbReference>
<evidence type="ECO:0000313" key="13">
    <source>
        <dbReference type="Proteomes" id="UP000504635"/>
    </source>
</evidence>
<dbReference type="Gene3D" id="3.20.110.10">
    <property type="entry name" value="Glycoside hydrolase 38, N terminal domain"/>
    <property type="match status" value="1"/>
</dbReference>
<dbReference type="Gene3D" id="2.60.40.1360">
    <property type="match status" value="1"/>
</dbReference>
<evidence type="ECO:0000259" key="12">
    <source>
        <dbReference type="SMART" id="SM00872"/>
    </source>
</evidence>
<evidence type="ECO:0000256" key="7">
    <source>
        <dbReference type="ARBA" id="ARBA00023157"/>
    </source>
</evidence>
<dbReference type="InterPro" id="IPR011330">
    <property type="entry name" value="Glyco_hydro/deAcase_b/a-brl"/>
</dbReference>
<evidence type="ECO:0000256" key="2">
    <source>
        <dbReference type="ARBA" id="ARBA00009792"/>
    </source>
</evidence>
<dbReference type="PANTHER" id="PTHR11607">
    <property type="entry name" value="ALPHA-MANNOSIDASE"/>
    <property type="match status" value="1"/>
</dbReference>
<dbReference type="SMART" id="SM00872">
    <property type="entry name" value="Alpha-mann_mid"/>
    <property type="match status" value="1"/>
</dbReference>
<keyword evidence="5 10" id="KW-0378">Hydrolase</keyword>
<dbReference type="SUPFAM" id="SSF88713">
    <property type="entry name" value="Glycoside hydrolase/deacetylase"/>
    <property type="match status" value="1"/>
</dbReference>
<evidence type="ECO:0000256" key="10">
    <source>
        <dbReference type="RuleBase" id="RU361199"/>
    </source>
</evidence>
<dbReference type="GO" id="GO:0046872">
    <property type="term" value="F:metal ion binding"/>
    <property type="evidence" value="ECO:0007669"/>
    <property type="project" value="UniProtKB-KW"/>
</dbReference>
<dbReference type="GO" id="GO:0004559">
    <property type="term" value="F:alpha-mannosidase activity"/>
    <property type="evidence" value="ECO:0007669"/>
    <property type="project" value="UniProtKB-EC"/>
</dbReference>
<dbReference type="PANTHER" id="PTHR11607:SF3">
    <property type="entry name" value="LYSOSOMAL ALPHA-MANNOSIDASE"/>
    <property type="match status" value="1"/>
</dbReference>
<dbReference type="RefSeq" id="XP_030753936.1">
    <property type="nucleotide sequence ID" value="XM_030898076.1"/>
</dbReference>
<dbReference type="CDD" id="cd10810">
    <property type="entry name" value="GH38N_AMII_LAM_like"/>
    <property type="match status" value="1"/>
</dbReference>
<protein>
    <recommendedName>
        <fullName evidence="3 10">Alpha-mannosidase</fullName>
        <ecNumber evidence="10">3.2.1.-</ecNumber>
    </recommendedName>
</protein>
<keyword evidence="6 10" id="KW-0862">Zinc</keyword>
<dbReference type="InterPro" id="IPR011682">
    <property type="entry name" value="Glyco_hydro_38_C"/>
</dbReference>
<dbReference type="InterPro" id="IPR037094">
    <property type="entry name" value="Glyco_hydro_38_cen_sf"/>
</dbReference>
<proteinExistence type="inferred from homology"/>
<dbReference type="Gene3D" id="2.60.40.1180">
    <property type="entry name" value="Golgi alpha-mannosidase II"/>
    <property type="match status" value="1"/>
</dbReference>
<gene>
    <name evidence="14" type="primary">LOC115880791</name>
</gene>
<dbReference type="Proteomes" id="UP000504635">
    <property type="component" value="Unplaced"/>
</dbReference>
<dbReference type="InterPro" id="IPR013780">
    <property type="entry name" value="Glyco_hydro_b"/>
</dbReference>
<name>A0A6J2XSD0_SITOR</name>
<dbReference type="InterPro" id="IPR015341">
    <property type="entry name" value="Glyco_hydro_38_cen"/>
</dbReference>
<dbReference type="Pfam" id="PF17677">
    <property type="entry name" value="Glyco_hydro38C2"/>
    <property type="match status" value="1"/>
</dbReference>